<sequence>MQKLFRFTFQLRAPLTMQQANLVVPAVRALMEQEGLEPNYGQLEPKGEDQWMMSSWTADLDYDVFLDRYPGGSFEVWVKSVEEAKKQYGSTADLDYSVFLERYKGRSFEDWQKSVEQAIKQIVAEANPAAWASCEWRYSDDEDFEVLVYEDADDE</sequence>
<organism evidence="1 2">
    <name type="scientific">Rhodococcus erythropolis</name>
    <name type="common">Arthrobacter picolinophilus</name>
    <dbReference type="NCBI Taxonomy" id="1833"/>
    <lineage>
        <taxon>Bacteria</taxon>
        <taxon>Bacillati</taxon>
        <taxon>Actinomycetota</taxon>
        <taxon>Actinomycetes</taxon>
        <taxon>Mycobacteriales</taxon>
        <taxon>Nocardiaceae</taxon>
        <taxon>Rhodococcus</taxon>
        <taxon>Rhodococcus erythropolis group</taxon>
    </lineage>
</organism>
<dbReference type="RefSeq" id="WP_308372696.1">
    <property type="nucleotide sequence ID" value="NZ_CP133194.1"/>
</dbReference>
<accession>A0AAX3ZYW7</accession>
<proteinExistence type="predicted"/>
<dbReference type="Proteomes" id="UP001230933">
    <property type="component" value="Plasmid pMGMM8_4"/>
</dbReference>
<dbReference type="AlphaFoldDB" id="A0AAX3ZYW7"/>
<evidence type="ECO:0000313" key="1">
    <source>
        <dbReference type="EMBL" id="WMN02190.1"/>
    </source>
</evidence>
<keyword evidence="1" id="KW-0614">Plasmid</keyword>
<geneLocation type="plasmid" evidence="1 2">
    <name>pMGMM8_4</name>
</geneLocation>
<gene>
    <name evidence="1" type="ORF">QIE55_33220</name>
</gene>
<name>A0AAX3ZYW7_RHOER</name>
<protein>
    <submittedName>
        <fullName evidence="1">Uncharacterized protein</fullName>
    </submittedName>
</protein>
<reference evidence="1" key="1">
    <citation type="submission" date="2023-08" db="EMBL/GenBank/DDBJ databases">
        <title>Isolation and Characterization of Rhodococcus erythropolis MGMM8.</title>
        <authorList>
            <person name="Diabankana R.G.C."/>
            <person name="Afordoanyi D.M."/>
            <person name="Validov S.Z."/>
        </authorList>
    </citation>
    <scope>NUCLEOTIDE SEQUENCE</scope>
    <source>
        <strain evidence="1">MGMM8</strain>
        <plasmid evidence="1">pMGMM8_4</plasmid>
    </source>
</reference>
<dbReference type="EMBL" id="CP133194">
    <property type="protein sequence ID" value="WMN02190.1"/>
    <property type="molecule type" value="Genomic_DNA"/>
</dbReference>
<evidence type="ECO:0000313" key="2">
    <source>
        <dbReference type="Proteomes" id="UP001230933"/>
    </source>
</evidence>